<feature type="transmembrane region" description="Helical" evidence="12">
    <location>
        <begin position="60"/>
        <end position="82"/>
    </location>
</feature>
<evidence type="ECO:0000256" key="7">
    <source>
        <dbReference type="ARBA" id="ARBA00023040"/>
    </source>
</evidence>
<feature type="transmembrane region" description="Helical" evidence="12">
    <location>
        <begin position="231"/>
        <end position="251"/>
    </location>
</feature>
<dbReference type="PRINTS" id="PR01066">
    <property type="entry name" value="P2Y4PRNOCPTR"/>
</dbReference>
<protein>
    <recommendedName>
        <fullName evidence="2">P2Y purinoceptor 2</fullName>
    </recommendedName>
    <alternativeName>
        <fullName evidence="3">P2Y purinoceptor 4</fullName>
    </alternativeName>
</protein>
<evidence type="ECO:0000256" key="11">
    <source>
        <dbReference type="ARBA" id="ARBA00023224"/>
    </source>
</evidence>
<feature type="transmembrane region" description="Helical" evidence="12">
    <location>
        <begin position="102"/>
        <end position="126"/>
    </location>
</feature>
<keyword evidence="11" id="KW-0807">Transducer</keyword>
<comment type="caution">
    <text evidence="14">The sequence shown here is derived from an EMBL/GenBank/DDBJ whole genome shotgun (WGS) entry which is preliminary data.</text>
</comment>
<evidence type="ECO:0000256" key="10">
    <source>
        <dbReference type="ARBA" id="ARBA00023170"/>
    </source>
</evidence>
<dbReference type="InterPro" id="IPR000276">
    <property type="entry name" value="GPCR_Rhodpsn"/>
</dbReference>
<dbReference type="Pfam" id="PF00001">
    <property type="entry name" value="7tm_1"/>
    <property type="match status" value="1"/>
</dbReference>
<dbReference type="GO" id="GO:0045028">
    <property type="term" value="F:G protein-coupled purinergic nucleotide receptor activity"/>
    <property type="evidence" value="ECO:0007669"/>
    <property type="project" value="InterPro"/>
</dbReference>
<keyword evidence="15" id="KW-1185">Reference proteome</keyword>
<name>A0A401SJN8_CHIPU</name>
<dbReference type="OMA" id="RFLGICF"/>
<dbReference type="GO" id="GO:0005886">
    <property type="term" value="C:plasma membrane"/>
    <property type="evidence" value="ECO:0007669"/>
    <property type="project" value="UniProtKB-SubCell"/>
</dbReference>
<dbReference type="STRING" id="137246.A0A401SJN8"/>
<dbReference type="FunFam" id="1.20.1070.10:FF:000017">
    <property type="entry name" value="lysophosphatidic acid receptor 4"/>
    <property type="match status" value="1"/>
</dbReference>
<dbReference type="SUPFAM" id="SSF81321">
    <property type="entry name" value="Family A G protein-coupled receptor-like"/>
    <property type="match status" value="1"/>
</dbReference>
<feature type="transmembrane region" description="Helical" evidence="12">
    <location>
        <begin position="138"/>
        <end position="161"/>
    </location>
</feature>
<keyword evidence="6 12" id="KW-1133">Transmembrane helix</keyword>
<evidence type="ECO:0000256" key="4">
    <source>
        <dbReference type="ARBA" id="ARBA00022475"/>
    </source>
</evidence>
<sequence>MNVTGRFEGYPHNCTFNEDFKYILLPVSYGIVFVVGLVLNVLAIWVFVFRMRPWNITTTYMFNLALSDTMYAISLPLLIYYYAKHNDWPFGAALCKIVRFLFYTNLYCSILFLTCMSIYRFLGICFPMQSLRWSNLRYTRIVCIVVWGIVIVFQTPIFVFVDTEGIGNTTICYDTANQIHFNQFVIYSAIQLVLLFCGPFIVVMICYGITAKKLLHPEGIRPEYARSRKKSIKMIITVLTVFVLCFLPFHITRSIYYSSRSLHVSCGTLDAINLAYKLTRPLASANSCLDPILYVLGGQTYRSKLARKGNGLENKNNVPLAKKTISGGDITHSVYTTEIGLEEIKQTAAGNSDGI</sequence>
<dbReference type="PROSITE" id="PS50262">
    <property type="entry name" value="G_PROTEIN_RECEP_F1_2"/>
    <property type="match status" value="1"/>
</dbReference>
<feature type="domain" description="G-protein coupled receptors family 1 profile" evidence="13">
    <location>
        <begin position="39"/>
        <end position="294"/>
    </location>
</feature>
<keyword evidence="9" id="KW-1015">Disulfide bond</keyword>
<evidence type="ECO:0000259" key="13">
    <source>
        <dbReference type="PROSITE" id="PS50262"/>
    </source>
</evidence>
<dbReference type="EMBL" id="BEZZ01000308">
    <property type="protein sequence ID" value="GCC30550.1"/>
    <property type="molecule type" value="Genomic_DNA"/>
</dbReference>
<evidence type="ECO:0000256" key="9">
    <source>
        <dbReference type="ARBA" id="ARBA00023157"/>
    </source>
</evidence>
<dbReference type="PRINTS" id="PR00237">
    <property type="entry name" value="GPCRRHODOPSN"/>
</dbReference>
<organism evidence="14 15">
    <name type="scientific">Chiloscyllium punctatum</name>
    <name type="common">Brownbanded bambooshark</name>
    <name type="synonym">Hemiscyllium punctatum</name>
    <dbReference type="NCBI Taxonomy" id="137246"/>
    <lineage>
        <taxon>Eukaryota</taxon>
        <taxon>Metazoa</taxon>
        <taxon>Chordata</taxon>
        <taxon>Craniata</taxon>
        <taxon>Vertebrata</taxon>
        <taxon>Chondrichthyes</taxon>
        <taxon>Elasmobranchii</taxon>
        <taxon>Galeomorphii</taxon>
        <taxon>Galeoidea</taxon>
        <taxon>Orectolobiformes</taxon>
        <taxon>Hemiscylliidae</taxon>
        <taxon>Chiloscyllium</taxon>
    </lineage>
</organism>
<keyword evidence="10" id="KW-0675">Receptor</keyword>
<dbReference type="InterPro" id="IPR000018">
    <property type="entry name" value="P2Y4"/>
</dbReference>
<keyword evidence="8 12" id="KW-0472">Membrane</keyword>
<dbReference type="PRINTS" id="PR01157">
    <property type="entry name" value="P2YPURNOCPTR"/>
</dbReference>
<evidence type="ECO:0000313" key="14">
    <source>
        <dbReference type="EMBL" id="GCC30550.1"/>
    </source>
</evidence>
<dbReference type="GO" id="GO:0030321">
    <property type="term" value="P:transepithelial chloride transport"/>
    <property type="evidence" value="ECO:0007669"/>
    <property type="project" value="InterPro"/>
</dbReference>
<dbReference type="AlphaFoldDB" id="A0A401SJN8"/>
<gene>
    <name evidence="14" type="ORF">chiPu_0009001</name>
</gene>
<keyword evidence="7" id="KW-0297">G-protein coupled receptor</keyword>
<evidence type="ECO:0000256" key="1">
    <source>
        <dbReference type="ARBA" id="ARBA00004651"/>
    </source>
</evidence>
<dbReference type="GO" id="GO:0045030">
    <property type="term" value="F:G protein-coupled UTP receptor activity"/>
    <property type="evidence" value="ECO:0007669"/>
    <property type="project" value="TreeGrafter"/>
</dbReference>
<evidence type="ECO:0000256" key="3">
    <source>
        <dbReference type="ARBA" id="ARBA00021864"/>
    </source>
</evidence>
<feature type="transmembrane region" description="Helical" evidence="12">
    <location>
        <begin position="27"/>
        <end position="48"/>
    </location>
</feature>
<accession>A0A401SJN8</accession>
<evidence type="ECO:0000256" key="5">
    <source>
        <dbReference type="ARBA" id="ARBA00022692"/>
    </source>
</evidence>
<dbReference type="GO" id="GO:0031686">
    <property type="term" value="F:A1 adenosine receptor binding"/>
    <property type="evidence" value="ECO:0007669"/>
    <property type="project" value="TreeGrafter"/>
</dbReference>
<evidence type="ECO:0000256" key="2">
    <source>
        <dbReference type="ARBA" id="ARBA00021855"/>
    </source>
</evidence>
<dbReference type="OrthoDB" id="10018446at2759"/>
<dbReference type="Gene3D" id="1.20.1070.10">
    <property type="entry name" value="Rhodopsin 7-helix transmembrane proteins"/>
    <property type="match status" value="1"/>
</dbReference>
<evidence type="ECO:0000256" key="8">
    <source>
        <dbReference type="ARBA" id="ARBA00023136"/>
    </source>
</evidence>
<dbReference type="InterPro" id="IPR017452">
    <property type="entry name" value="GPCR_Rhodpsn_7TM"/>
</dbReference>
<dbReference type="PANTHER" id="PTHR24231">
    <property type="entry name" value="PURINOCEPTOR-RELATED G-PROTEIN COUPLED RECEPTOR"/>
    <property type="match status" value="1"/>
</dbReference>
<evidence type="ECO:0000256" key="6">
    <source>
        <dbReference type="ARBA" id="ARBA00022989"/>
    </source>
</evidence>
<comment type="subcellular location">
    <subcellularLocation>
        <location evidence="1">Cell membrane</location>
        <topology evidence="1">Multi-pass membrane protein</topology>
    </subcellularLocation>
</comment>
<reference evidence="14 15" key="1">
    <citation type="journal article" date="2018" name="Nat. Ecol. Evol.">
        <title>Shark genomes provide insights into elasmobranch evolution and the origin of vertebrates.</title>
        <authorList>
            <person name="Hara Y"/>
            <person name="Yamaguchi K"/>
            <person name="Onimaru K"/>
            <person name="Kadota M"/>
            <person name="Koyanagi M"/>
            <person name="Keeley SD"/>
            <person name="Tatsumi K"/>
            <person name="Tanaka K"/>
            <person name="Motone F"/>
            <person name="Kageyama Y"/>
            <person name="Nozu R"/>
            <person name="Adachi N"/>
            <person name="Nishimura O"/>
            <person name="Nakagawa R"/>
            <person name="Tanegashima C"/>
            <person name="Kiyatake I"/>
            <person name="Matsumoto R"/>
            <person name="Murakumo K"/>
            <person name="Nishida K"/>
            <person name="Terakita A"/>
            <person name="Kuratani S"/>
            <person name="Sato K"/>
            <person name="Hyodo S Kuraku.S."/>
        </authorList>
    </citation>
    <scope>NUCLEOTIDE SEQUENCE [LARGE SCALE GENOMIC DNA]</scope>
</reference>
<evidence type="ECO:0000256" key="12">
    <source>
        <dbReference type="SAM" id="Phobius"/>
    </source>
</evidence>
<evidence type="ECO:0000313" key="15">
    <source>
        <dbReference type="Proteomes" id="UP000287033"/>
    </source>
</evidence>
<proteinExistence type="predicted"/>
<dbReference type="Proteomes" id="UP000287033">
    <property type="component" value="Unassembled WGS sequence"/>
</dbReference>
<dbReference type="PANTHER" id="PTHR24231:SF17">
    <property type="entry name" value="P2Y PURINOCEPTOR 2"/>
    <property type="match status" value="1"/>
</dbReference>
<keyword evidence="5 12" id="KW-0812">Transmembrane</keyword>
<feature type="transmembrane region" description="Helical" evidence="12">
    <location>
        <begin position="184"/>
        <end position="210"/>
    </location>
</feature>
<keyword evidence="4" id="KW-1003">Cell membrane</keyword>